<sequence>MESIELPPPEDAVQEGQWLKATLHRWLNEEFLPEIINEHIAARAAQVFTRQRMEGENNLNALVLAVLTEMQGYDFSKSFYSEFAIANAVGDLLLESLGIEKCCGNNEQPND</sequence>
<evidence type="ECO:0000313" key="1">
    <source>
        <dbReference type="EMBL" id="PZO23533.1"/>
    </source>
</evidence>
<dbReference type="Proteomes" id="UP000249354">
    <property type="component" value="Unassembled WGS sequence"/>
</dbReference>
<comment type="caution">
    <text evidence="1">The sequence shown here is derived from an EMBL/GenBank/DDBJ whole genome shotgun (WGS) entry which is preliminary data.</text>
</comment>
<dbReference type="EMBL" id="QBMC01000001">
    <property type="protein sequence ID" value="PZO23533.1"/>
    <property type="molecule type" value="Genomic_DNA"/>
</dbReference>
<dbReference type="PANTHER" id="PTHR36776">
    <property type="entry name" value="EXPRESSED PROTEIN"/>
    <property type="match status" value="1"/>
</dbReference>
<gene>
    <name evidence="1" type="ORF">DCF25_00305</name>
</gene>
<dbReference type="AlphaFoldDB" id="A0A2W4URQ6"/>
<accession>A0A2W4URQ6</accession>
<reference evidence="1 2" key="2">
    <citation type="submission" date="2018-06" db="EMBL/GenBank/DDBJ databases">
        <title>Metagenomic assembly of (sub)arctic Cyanobacteria and their associated microbiome from non-axenic cultures.</title>
        <authorList>
            <person name="Baurain D."/>
        </authorList>
    </citation>
    <scope>NUCLEOTIDE SEQUENCE [LARGE SCALE GENOMIC DNA]</scope>
    <source>
        <strain evidence="1">ULC129bin1</strain>
    </source>
</reference>
<organism evidence="1 2">
    <name type="scientific">Leptolyngbya foveolarum</name>
    <dbReference type="NCBI Taxonomy" id="47253"/>
    <lineage>
        <taxon>Bacteria</taxon>
        <taxon>Bacillati</taxon>
        <taxon>Cyanobacteriota</taxon>
        <taxon>Cyanophyceae</taxon>
        <taxon>Leptolyngbyales</taxon>
        <taxon>Leptolyngbyaceae</taxon>
        <taxon>Leptolyngbya group</taxon>
        <taxon>Leptolyngbya</taxon>
    </lineage>
</organism>
<reference evidence="2" key="1">
    <citation type="submission" date="2018-04" db="EMBL/GenBank/DDBJ databases">
        <authorList>
            <person name="Cornet L."/>
        </authorList>
    </citation>
    <scope>NUCLEOTIDE SEQUENCE [LARGE SCALE GENOMIC DNA]</scope>
</reference>
<proteinExistence type="predicted"/>
<name>A0A2W4URQ6_9CYAN</name>
<protein>
    <submittedName>
        <fullName evidence="1">Uncharacterized protein</fullName>
    </submittedName>
</protein>
<evidence type="ECO:0000313" key="2">
    <source>
        <dbReference type="Proteomes" id="UP000249354"/>
    </source>
</evidence>
<dbReference type="PANTHER" id="PTHR36776:SF1">
    <property type="entry name" value="EXPRESSED PROTEIN"/>
    <property type="match status" value="1"/>
</dbReference>